<feature type="domain" description="Nudix hydrolase" evidence="7">
    <location>
        <begin position="123"/>
        <end position="247"/>
    </location>
</feature>
<dbReference type="InterPro" id="IPR049734">
    <property type="entry name" value="NudC-like_C"/>
</dbReference>
<evidence type="ECO:0000256" key="3">
    <source>
        <dbReference type="ARBA" id="ARBA00022723"/>
    </source>
</evidence>
<sequence>MHYVVADEKFLCSDSGSIALLSQFEIARLNLEPLVKHDLKSSLGENVFVIDINLVDLPGFQWLSLRNLLEYLSEDEFQTAGRALQVLRWHYDHQFCGRCGKSTEQHSQDFAKTCVTCKIDFYPRLSPCIITLVTRGDECLLAWHVRSKEEKYSCLAGFIEVGESPEQTLEREVKEEVGLRVSNIRYVASQPWPFPGQLMLGYFADYEGGDIVVDEQEIVAAYWYRYDQLPKIPPPSTISGRLIDAFVKERQSIRTNNDSKD</sequence>
<dbReference type="EMBL" id="BMYZ01000001">
    <property type="protein sequence ID" value="GGY71461.1"/>
    <property type="molecule type" value="Genomic_DNA"/>
</dbReference>
<evidence type="ECO:0000256" key="4">
    <source>
        <dbReference type="ARBA" id="ARBA00022801"/>
    </source>
</evidence>
<keyword evidence="4" id="KW-0378">Hydrolase</keyword>
<reference evidence="9" key="1">
    <citation type="journal article" date="2019" name="Int. J. Syst. Evol. Microbiol.">
        <title>The Global Catalogue of Microorganisms (GCM) 10K type strain sequencing project: providing services to taxonomists for standard genome sequencing and annotation.</title>
        <authorList>
            <consortium name="The Broad Institute Genomics Platform"/>
            <consortium name="The Broad Institute Genome Sequencing Center for Infectious Disease"/>
            <person name="Wu L."/>
            <person name="Ma J."/>
        </authorList>
    </citation>
    <scope>NUCLEOTIDE SEQUENCE [LARGE SCALE GENOMIC DNA]</scope>
    <source>
        <strain evidence="9">KCTC 32239</strain>
    </source>
</reference>
<dbReference type="SUPFAM" id="SSF55811">
    <property type="entry name" value="Nudix"/>
    <property type="match status" value="1"/>
</dbReference>
<dbReference type="InterPro" id="IPR000086">
    <property type="entry name" value="NUDIX_hydrolase_dom"/>
</dbReference>
<accession>A0ABQ3B0E2</accession>
<dbReference type="RefSeq" id="WP_189417265.1">
    <property type="nucleotide sequence ID" value="NZ_BMYZ01000001.1"/>
</dbReference>
<dbReference type="CDD" id="cd03429">
    <property type="entry name" value="NUDIX_NADH_pyrophosphatase_Nudt13"/>
    <property type="match status" value="1"/>
</dbReference>
<gene>
    <name evidence="8" type="primary">nudC</name>
    <name evidence="8" type="ORF">GCM10011613_15280</name>
</gene>
<evidence type="ECO:0000256" key="5">
    <source>
        <dbReference type="ARBA" id="ARBA00022842"/>
    </source>
</evidence>
<dbReference type="InterPro" id="IPR020084">
    <property type="entry name" value="NUDIX_hydrolase_CS"/>
</dbReference>
<dbReference type="InterPro" id="IPR015375">
    <property type="entry name" value="NADH_PPase-like_N"/>
</dbReference>
<evidence type="ECO:0000256" key="2">
    <source>
        <dbReference type="ARBA" id="ARBA00012381"/>
    </source>
</evidence>
<dbReference type="PANTHER" id="PTHR11383">
    <property type="entry name" value="NUCLEOSIDE DIPHOSPHATE-LINKED MOIETY X MOTIF 13"/>
    <property type="match status" value="1"/>
</dbReference>
<keyword evidence="3" id="KW-0479">Metal-binding</keyword>
<keyword evidence="9" id="KW-1185">Reference proteome</keyword>
<evidence type="ECO:0000256" key="6">
    <source>
        <dbReference type="ARBA" id="ARBA00023027"/>
    </source>
</evidence>
<protein>
    <recommendedName>
        <fullName evidence="2">NAD(+) diphosphatase</fullName>
        <ecNumber evidence="2">3.6.1.22</ecNumber>
    </recommendedName>
</protein>
<evidence type="ECO:0000259" key="7">
    <source>
        <dbReference type="PROSITE" id="PS51462"/>
    </source>
</evidence>
<comment type="caution">
    <text evidence="8">The sequence shown here is derived from an EMBL/GenBank/DDBJ whole genome shotgun (WGS) entry which is preliminary data.</text>
</comment>
<dbReference type="Gene3D" id="3.90.79.10">
    <property type="entry name" value="Nucleoside Triphosphate Pyrophosphohydrolase"/>
    <property type="match status" value="1"/>
</dbReference>
<dbReference type="EC" id="3.6.1.22" evidence="2"/>
<name>A0ABQ3B0E2_9GAMM</name>
<dbReference type="Proteomes" id="UP000619761">
    <property type="component" value="Unassembled WGS sequence"/>
</dbReference>
<dbReference type="PROSITE" id="PS51462">
    <property type="entry name" value="NUDIX"/>
    <property type="match status" value="1"/>
</dbReference>
<dbReference type="PANTHER" id="PTHR11383:SF3">
    <property type="entry name" value="NAD(P)H PYROPHOSPHATASE NUDT13, MITOCHONDRIAL"/>
    <property type="match status" value="1"/>
</dbReference>
<proteinExistence type="predicted"/>
<dbReference type="PROSITE" id="PS00893">
    <property type="entry name" value="NUDIX_BOX"/>
    <property type="match status" value="1"/>
</dbReference>
<keyword evidence="6" id="KW-0520">NAD</keyword>
<evidence type="ECO:0000313" key="9">
    <source>
        <dbReference type="Proteomes" id="UP000619761"/>
    </source>
</evidence>
<dbReference type="Gene3D" id="3.90.79.20">
    <property type="match status" value="1"/>
</dbReference>
<organism evidence="8 9">
    <name type="scientific">Cellvibrio zantedeschiae</name>
    <dbReference type="NCBI Taxonomy" id="1237077"/>
    <lineage>
        <taxon>Bacteria</taxon>
        <taxon>Pseudomonadati</taxon>
        <taxon>Pseudomonadota</taxon>
        <taxon>Gammaproteobacteria</taxon>
        <taxon>Cellvibrionales</taxon>
        <taxon>Cellvibrionaceae</taxon>
        <taxon>Cellvibrio</taxon>
    </lineage>
</organism>
<evidence type="ECO:0000256" key="1">
    <source>
        <dbReference type="ARBA" id="ARBA00001946"/>
    </source>
</evidence>
<comment type="cofactor">
    <cofactor evidence="1">
        <name>Mg(2+)</name>
        <dbReference type="ChEBI" id="CHEBI:18420"/>
    </cofactor>
</comment>
<dbReference type="InterPro" id="IPR015797">
    <property type="entry name" value="NUDIX_hydrolase-like_dom_sf"/>
</dbReference>
<dbReference type="Pfam" id="PF09296">
    <property type="entry name" value="NUDIX-like"/>
    <property type="match status" value="1"/>
</dbReference>
<keyword evidence="5" id="KW-0460">Magnesium</keyword>
<evidence type="ECO:0000313" key="8">
    <source>
        <dbReference type="EMBL" id="GGY71461.1"/>
    </source>
</evidence>
<dbReference type="Pfam" id="PF00293">
    <property type="entry name" value="NUDIX"/>
    <property type="match status" value="1"/>
</dbReference>
<dbReference type="NCBIfam" id="NF001299">
    <property type="entry name" value="PRK00241.1"/>
    <property type="match status" value="1"/>
</dbReference>